<evidence type="ECO:0000313" key="1">
    <source>
        <dbReference type="EMBL" id="KAJ7716404.1"/>
    </source>
</evidence>
<accession>A0AAD7HB96</accession>
<dbReference type="Proteomes" id="UP001215280">
    <property type="component" value="Unassembled WGS sequence"/>
</dbReference>
<evidence type="ECO:0000313" key="2">
    <source>
        <dbReference type="Proteomes" id="UP001215280"/>
    </source>
</evidence>
<dbReference type="AlphaFoldDB" id="A0AAD7HB96"/>
<gene>
    <name evidence="1" type="ORF">DFH07DRAFT_785424</name>
</gene>
<sequence>MTSFKFLQSVRLRLSQIEDADNVTRVENSRLEQERQRQLLEEKKSISLDLIVYPILSIPAEVTWEIFLHCLSDKHTEPSASVGPMLLAAIVRSGEWLLRAKDMLSSLHVVLPNPSYRYYDSFFRNGSGESPCSDFTITALKQDYDTHCLEAIFDSFYPSFKPHLESLTVHIDREYTVFTLLDALKKAAHIHTIAFYVLNLRYIFPALYNLIRKEVGGHDATKEQLSRKFQELKKNGMRIHIGREKDSWI</sequence>
<proteinExistence type="predicted"/>
<protein>
    <submittedName>
        <fullName evidence="1">Uncharacterized protein</fullName>
    </submittedName>
</protein>
<name>A0AAD7HB96_9AGAR</name>
<organism evidence="1 2">
    <name type="scientific">Mycena maculata</name>
    <dbReference type="NCBI Taxonomy" id="230809"/>
    <lineage>
        <taxon>Eukaryota</taxon>
        <taxon>Fungi</taxon>
        <taxon>Dikarya</taxon>
        <taxon>Basidiomycota</taxon>
        <taxon>Agaricomycotina</taxon>
        <taxon>Agaricomycetes</taxon>
        <taxon>Agaricomycetidae</taxon>
        <taxon>Agaricales</taxon>
        <taxon>Marasmiineae</taxon>
        <taxon>Mycenaceae</taxon>
        <taxon>Mycena</taxon>
    </lineage>
</organism>
<comment type="caution">
    <text evidence="1">The sequence shown here is derived from an EMBL/GenBank/DDBJ whole genome shotgun (WGS) entry which is preliminary data.</text>
</comment>
<keyword evidence="2" id="KW-1185">Reference proteome</keyword>
<reference evidence="1" key="1">
    <citation type="submission" date="2023-03" db="EMBL/GenBank/DDBJ databases">
        <title>Massive genome expansion in bonnet fungi (Mycena s.s.) driven by repeated elements and novel gene families across ecological guilds.</title>
        <authorList>
            <consortium name="Lawrence Berkeley National Laboratory"/>
            <person name="Harder C.B."/>
            <person name="Miyauchi S."/>
            <person name="Viragh M."/>
            <person name="Kuo A."/>
            <person name="Thoen E."/>
            <person name="Andreopoulos B."/>
            <person name="Lu D."/>
            <person name="Skrede I."/>
            <person name="Drula E."/>
            <person name="Henrissat B."/>
            <person name="Morin E."/>
            <person name="Kohler A."/>
            <person name="Barry K."/>
            <person name="LaButti K."/>
            <person name="Morin E."/>
            <person name="Salamov A."/>
            <person name="Lipzen A."/>
            <person name="Mereny Z."/>
            <person name="Hegedus B."/>
            <person name="Baldrian P."/>
            <person name="Stursova M."/>
            <person name="Weitz H."/>
            <person name="Taylor A."/>
            <person name="Grigoriev I.V."/>
            <person name="Nagy L.G."/>
            <person name="Martin F."/>
            <person name="Kauserud H."/>
        </authorList>
    </citation>
    <scope>NUCLEOTIDE SEQUENCE</scope>
    <source>
        <strain evidence="1">CBHHK188m</strain>
    </source>
</reference>
<dbReference type="EMBL" id="JARJLG010000332">
    <property type="protein sequence ID" value="KAJ7716404.1"/>
    <property type="molecule type" value="Genomic_DNA"/>
</dbReference>